<gene>
    <name evidence="8" type="primary">fhuC</name>
    <name evidence="8" type="ORF">GCM10011419_16290</name>
</gene>
<comment type="caution">
    <text evidence="8">The sequence shown here is derived from an EMBL/GenBank/DDBJ whole genome shotgun (WGS) entry which is preliminary data.</text>
</comment>
<organism evidence="8 9">
    <name type="scientific">Vogesella fluminis</name>
    <dbReference type="NCBI Taxonomy" id="1069161"/>
    <lineage>
        <taxon>Bacteria</taxon>
        <taxon>Pseudomonadati</taxon>
        <taxon>Pseudomonadota</taxon>
        <taxon>Betaproteobacteria</taxon>
        <taxon>Neisseriales</taxon>
        <taxon>Chromobacteriaceae</taxon>
        <taxon>Vogesella</taxon>
    </lineage>
</organism>
<evidence type="ECO:0000259" key="7">
    <source>
        <dbReference type="PROSITE" id="PS50893"/>
    </source>
</evidence>
<keyword evidence="9" id="KW-1185">Reference proteome</keyword>
<dbReference type="Gene3D" id="3.40.50.300">
    <property type="entry name" value="P-loop containing nucleotide triphosphate hydrolases"/>
    <property type="match status" value="1"/>
</dbReference>
<dbReference type="RefSeq" id="WP_189353151.1">
    <property type="nucleotide sequence ID" value="NZ_BMYP01000017.1"/>
</dbReference>
<accession>A0ABQ3H8Y7</accession>
<evidence type="ECO:0000256" key="1">
    <source>
        <dbReference type="ARBA" id="ARBA00004202"/>
    </source>
</evidence>
<evidence type="ECO:0000256" key="3">
    <source>
        <dbReference type="ARBA" id="ARBA00022475"/>
    </source>
</evidence>
<keyword evidence="8" id="KW-0547">Nucleotide-binding</keyword>
<reference evidence="9" key="1">
    <citation type="journal article" date="2019" name="Int. J. Syst. Evol. Microbiol.">
        <title>The Global Catalogue of Microorganisms (GCM) 10K type strain sequencing project: providing services to taxonomists for standard genome sequencing and annotation.</title>
        <authorList>
            <consortium name="The Broad Institute Genomics Platform"/>
            <consortium name="The Broad Institute Genome Sequencing Center for Infectious Disease"/>
            <person name="Wu L."/>
            <person name="Ma J."/>
        </authorList>
    </citation>
    <scope>NUCLEOTIDE SEQUENCE [LARGE SCALE GENOMIC DNA]</scope>
    <source>
        <strain evidence="9">KCTC 23713</strain>
    </source>
</reference>
<dbReference type="InterPro" id="IPR003439">
    <property type="entry name" value="ABC_transporter-like_ATP-bd"/>
</dbReference>
<dbReference type="InterPro" id="IPR051535">
    <property type="entry name" value="Siderophore_ABC-ATPase"/>
</dbReference>
<keyword evidence="2" id="KW-0813">Transport</keyword>
<comment type="subcellular location">
    <subcellularLocation>
        <location evidence="1">Cell membrane</location>
        <topology evidence="1">Peripheral membrane protein</topology>
    </subcellularLocation>
</comment>
<keyword evidence="4" id="KW-0406">Ion transport</keyword>
<name>A0ABQ3H8Y7_9NEIS</name>
<sequence length="256" mass="27666">MPDLAYQIERLHVHNGNHSLLDCQQLQIPANRITVVSAAHAPEHSLLLQTLAGMHGRQQGTLFGQALPRAGCHDTRLAGLAPAAGNPRQRLFDYVLQGTMPASNWLQRPSAINRGTATLALRLVALENRAGQRLASLNAGEQQLARLARTLAQPAPLLLLDQWTEHLTAQQQQLVMQRLARLAPTGRTIVCTLPRHSPATGHAQWLILLAGARLLAQGTPAQLQSHMTVSRHAGPLQFSGPSGHPYPMTATPQLAA</sequence>
<proteinExistence type="predicted"/>
<evidence type="ECO:0000313" key="8">
    <source>
        <dbReference type="EMBL" id="GHD76637.1"/>
    </source>
</evidence>
<dbReference type="PANTHER" id="PTHR42771">
    <property type="entry name" value="IRON(3+)-HYDROXAMATE IMPORT ATP-BINDING PROTEIN FHUC"/>
    <property type="match status" value="1"/>
</dbReference>
<evidence type="ECO:0000313" key="9">
    <source>
        <dbReference type="Proteomes" id="UP000662678"/>
    </source>
</evidence>
<dbReference type="PANTHER" id="PTHR42771:SF2">
    <property type="entry name" value="IRON(3+)-HYDROXAMATE IMPORT ATP-BINDING PROTEIN FHUC"/>
    <property type="match status" value="1"/>
</dbReference>
<dbReference type="Proteomes" id="UP000662678">
    <property type="component" value="Unassembled WGS sequence"/>
</dbReference>
<feature type="region of interest" description="Disordered" evidence="6">
    <location>
        <begin position="233"/>
        <end position="256"/>
    </location>
</feature>
<evidence type="ECO:0000256" key="2">
    <source>
        <dbReference type="ARBA" id="ARBA00022448"/>
    </source>
</evidence>
<dbReference type="SUPFAM" id="SSF52540">
    <property type="entry name" value="P-loop containing nucleoside triphosphate hydrolases"/>
    <property type="match status" value="1"/>
</dbReference>
<protein>
    <submittedName>
        <fullName evidence="8">Iron-hydroxamate transporter ATP-binding protein</fullName>
    </submittedName>
</protein>
<evidence type="ECO:0000256" key="5">
    <source>
        <dbReference type="ARBA" id="ARBA00023136"/>
    </source>
</evidence>
<dbReference type="PROSITE" id="PS50893">
    <property type="entry name" value="ABC_TRANSPORTER_2"/>
    <property type="match status" value="1"/>
</dbReference>
<feature type="domain" description="ABC transporter" evidence="7">
    <location>
        <begin position="6"/>
        <end position="236"/>
    </location>
</feature>
<dbReference type="InterPro" id="IPR027417">
    <property type="entry name" value="P-loop_NTPase"/>
</dbReference>
<dbReference type="GO" id="GO:0005524">
    <property type="term" value="F:ATP binding"/>
    <property type="evidence" value="ECO:0007669"/>
    <property type="project" value="UniProtKB-KW"/>
</dbReference>
<keyword evidence="3" id="KW-1003">Cell membrane</keyword>
<evidence type="ECO:0000256" key="4">
    <source>
        <dbReference type="ARBA" id="ARBA00023065"/>
    </source>
</evidence>
<keyword evidence="5" id="KW-0472">Membrane</keyword>
<dbReference type="EMBL" id="BMYP01000017">
    <property type="protein sequence ID" value="GHD76637.1"/>
    <property type="molecule type" value="Genomic_DNA"/>
</dbReference>
<keyword evidence="8" id="KW-0067">ATP-binding</keyword>
<evidence type="ECO:0000256" key="6">
    <source>
        <dbReference type="SAM" id="MobiDB-lite"/>
    </source>
</evidence>